<evidence type="ECO:0000313" key="2">
    <source>
        <dbReference type="EMBL" id="SDU11397.1"/>
    </source>
</evidence>
<organism evidence="2 3">
    <name type="scientific">Desulfobacula phenolica</name>
    <dbReference type="NCBI Taxonomy" id="90732"/>
    <lineage>
        <taxon>Bacteria</taxon>
        <taxon>Pseudomonadati</taxon>
        <taxon>Thermodesulfobacteriota</taxon>
        <taxon>Desulfobacteria</taxon>
        <taxon>Desulfobacterales</taxon>
        <taxon>Desulfobacteraceae</taxon>
        <taxon>Desulfobacula</taxon>
    </lineage>
</organism>
<dbReference type="Pfam" id="PF13276">
    <property type="entry name" value="HTH_21"/>
    <property type="match status" value="1"/>
</dbReference>
<dbReference type="PANTHER" id="PTHR46889">
    <property type="entry name" value="TRANSPOSASE INSF FOR INSERTION SEQUENCE IS3B-RELATED"/>
    <property type="match status" value="1"/>
</dbReference>
<proteinExistence type="predicted"/>
<evidence type="ECO:0000313" key="3">
    <source>
        <dbReference type="Proteomes" id="UP000199608"/>
    </source>
</evidence>
<dbReference type="InterPro" id="IPR001584">
    <property type="entry name" value="Integrase_cat-core"/>
</dbReference>
<protein>
    <submittedName>
        <fullName evidence="2">Putative transposase</fullName>
    </submittedName>
</protein>
<dbReference type="InterPro" id="IPR012337">
    <property type="entry name" value="RNaseH-like_sf"/>
</dbReference>
<gene>
    <name evidence="2" type="ORF">SAMN04487931_104367</name>
</gene>
<dbReference type="Pfam" id="PF00665">
    <property type="entry name" value="rve"/>
    <property type="match status" value="1"/>
</dbReference>
<dbReference type="GO" id="GO:0015074">
    <property type="term" value="P:DNA integration"/>
    <property type="evidence" value="ECO:0007669"/>
    <property type="project" value="InterPro"/>
</dbReference>
<dbReference type="SUPFAM" id="SSF53098">
    <property type="entry name" value="Ribonuclease H-like"/>
    <property type="match status" value="1"/>
</dbReference>
<feature type="domain" description="Integrase catalytic" evidence="1">
    <location>
        <begin position="98"/>
        <end position="261"/>
    </location>
</feature>
<dbReference type="InterPro" id="IPR036397">
    <property type="entry name" value="RNaseH_sf"/>
</dbReference>
<dbReference type="PANTHER" id="PTHR46889:SF4">
    <property type="entry name" value="TRANSPOSASE INSO FOR INSERTION SEQUENCE ELEMENT IS911B-RELATED"/>
    <property type="match status" value="1"/>
</dbReference>
<accession>A0A1H2FVP8</accession>
<sequence length="267" mass="31645">SGFYQWRNRIPSARSRQNDRLKQCIFKLFSEHNGMAGSPMITADLHDDPDFCNVSENRVARLMRKMGLKCKTLKKWVVTTDSKHNEPVAPNLLNRKFDVKIPNTVWVSDITYLKVGRHWYYLTVFIDLFSRSIVGWDLSRSLERHSVIRALKKAIMRRQPGRGLMIHSDRGVQYASQDFKKVLNTHGYIQSISRKGNCWDNAVAESFFHTLKTQLIYHIRLYNFREAERILFKYIEIYYNQRRKHSTNGWKTPAHCEQEWYNLKKVA</sequence>
<dbReference type="Proteomes" id="UP000199608">
    <property type="component" value="Unassembled WGS sequence"/>
</dbReference>
<evidence type="ECO:0000259" key="1">
    <source>
        <dbReference type="PROSITE" id="PS50994"/>
    </source>
</evidence>
<dbReference type="EMBL" id="FNLL01000004">
    <property type="protein sequence ID" value="SDU11397.1"/>
    <property type="molecule type" value="Genomic_DNA"/>
</dbReference>
<reference evidence="3" key="1">
    <citation type="submission" date="2016-10" db="EMBL/GenBank/DDBJ databases">
        <authorList>
            <person name="Varghese N."/>
            <person name="Submissions S."/>
        </authorList>
    </citation>
    <scope>NUCLEOTIDE SEQUENCE [LARGE SCALE GENOMIC DNA]</scope>
    <source>
        <strain evidence="3">DSM 3384</strain>
    </source>
</reference>
<name>A0A1H2FVP8_9BACT</name>
<dbReference type="InterPro" id="IPR025948">
    <property type="entry name" value="HTH-like_dom"/>
</dbReference>
<keyword evidence="3" id="KW-1185">Reference proteome</keyword>
<dbReference type="Pfam" id="PF13333">
    <property type="entry name" value="rve_2"/>
    <property type="match status" value="1"/>
</dbReference>
<dbReference type="GO" id="GO:0003676">
    <property type="term" value="F:nucleic acid binding"/>
    <property type="evidence" value="ECO:0007669"/>
    <property type="project" value="InterPro"/>
</dbReference>
<dbReference type="AlphaFoldDB" id="A0A1H2FVP8"/>
<dbReference type="InterPro" id="IPR048020">
    <property type="entry name" value="Transpos_IS3"/>
</dbReference>
<dbReference type="PROSITE" id="PS50994">
    <property type="entry name" value="INTEGRASE"/>
    <property type="match status" value="1"/>
</dbReference>
<feature type="non-terminal residue" evidence="2">
    <location>
        <position position="1"/>
    </location>
</feature>
<dbReference type="RefSeq" id="WP_139169007.1">
    <property type="nucleotide sequence ID" value="NZ_FNLL01000004.1"/>
</dbReference>
<dbReference type="NCBIfam" id="NF033516">
    <property type="entry name" value="transpos_IS3"/>
    <property type="match status" value="1"/>
</dbReference>
<dbReference type="Gene3D" id="3.30.420.10">
    <property type="entry name" value="Ribonuclease H-like superfamily/Ribonuclease H"/>
    <property type="match status" value="1"/>
</dbReference>
<dbReference type="InterPro" id="IPR050900">
    <property type="entry name" value="Transposase_IS3/IS150/IS904"/>
</dbReference>